<sequence length="112" mass="13462">MMNSNQEYERLEQFSQKRINQPRRLISKTLSMGIDQVLNRNKRRIKETFLLSTMNTVSSLIITKNQSQFYSLLFEFPRQIGLCVLNKQTHLNEMNRMVETCKKIEKWIQSQF</sequence>
<gene>
    <name evidence="1" type="ORF">POCTA_138.1.T0830176</name>
    <name evidence="2" type="ORF">POCTA_138.1.T0830179</name>
</gene>
<keyword evidence="3" id="KW-1185">Reference proteome</keyword>
<organism evidence="1 3">
    <name type="scientific">Paramecium octaurelia</name>
    <dbReference type="NCBI Taxonomy" id="43137"/>
    <lineage>
        <taxon>Eukaryota</taxon>
        <taxon>Sar</taxon>
        <taxon>Alveolata</taxon>
        <taxon>Ciliophora</taxon>
        <taxon>Intramacronucleata</taxon>
        <taxon>Oligohymenophorea</taxon>
        <taxon>Peniculida</taxon>
        <taxon>Parameciidae</taxon>
        <taxon>Paramecium</taxon>
    </lineage>
</organism>
<proteinExistence type="predicted"/>
<evidence type="ECO:0000313" key="1">
    <source>
        <dbReference type="EMBL" id="CAD8184599.1"/>
    </source>
</evidence>
<evidence type="ECO:0000313" key="3">
    <source>
        <dbReference type="Proteomes" id="UP000683925"/>
    </source>
</evidence>
<protein>
    <submittedName>
        <fullName evidence="1">Uncharacterized protein</fullName>
    </submittedName>
</protein>
<reference evidence="1" key="1">
    <citation type="submission" date="2021-01" db="EMBL/GenBank/DDBJ databases">
        <authorList>
            <consortium name="Genoscope - CEA"/>
            <person name="William W."/>
        </authorList>
    </citation>
    <scope>NUCLEOTIDE SEQUENCE</scope>
</reference>
<evidence type="ECO:0000313" key="2">
    <source>
        <dbReference type="EMBL" id="CAD8184605.1"/>
    </source>
</evidence>
<dbReference type="EMBL" id="CAJJDP010000082">
    <property type="protein sequence ID" value="CAD8184599.1"/>
    <property type="molecule type" value="Genomic_DNA"/>
</dbReference>
<accession>A0A8S1W9P6</accession>
<dbReference type="EMBL" id="CAJJDP010000082">
    <property type="protein sequence ID" value="CAD8184605.1"/>
    <property type="molecule type" value="Genomic_DNA"/>
</dbReference>
<name>A0A8S1W9P6_PAROT</name>
<dbReference type="Proteomes" id="UP000683925">
    <property type="component" value="Unassembled WGS sequence"/>
</dbReference>
<dbReference type="AlphaFoldDB" id="A0A8S1W9P6"/>
<comment type="caution">
    <text evidence="1">The sequence shown here is derived from an EMBL/GenBank/DDBJ whole genome shotgun (WGS) entry which is preliminary data.</text>
</comment>